<feature type="domain" description="BD-FAE-like" evidence="3">
    <location>
        <begin position="82"/>
        <end position="266"/>
    </location>
</feature>
<name>A0A937F888_9BACT</name>
<evidence type="ECO:0000256" key="2">
    <source>
        <dbReference type="SAM" id="SignalP"/>
    </source>
</evidence>
<dbReference type="RefSeq" id="WP_202243897.1">
    <property type="nucleotide sequence ID" value="NZ_JAESIY010000004.1"/>
</dbReference>
<dbReference type="Proteomes" id="UP000659388">
    <property type="component" value="Unassembled WGS sequence"/>
</dbReference>
<dbReference type="InterPro" id="IPR050300">
    <property type="entry name" value="GDXG_lipolytic_enzyme"/>
</dbReference>
<feature type="chain" id="PRO_5037872817" evidence="2">
    <location>
        <begin position="29"/>
        <end position="326"/>
    </location>
</feature>
<keyword evidence="1 4" id="KW-0378">Hydrolase</keyword>
<keyword evidence="5" id="KW-1185">Reference proteome</keyword>
<accession>A0A937F888</accession>
<dbReference type="InterPro" id="IPR029058">
    <property type="entry name" value="AB_hydrolase_fold"/>
</dbReference>
<protein>
    <submittedName>
        <fullName evidence="4">Alpha/beta hydrolase</fullName>
    </submittedName>
</protein>
<dbReference type="SUPFAM" id="SSF53474">
    <property type="entry name" value="alpha/beta-Hydrolases"/>
    <property type="match status" value="1"/>
</dbReference>
<evidence type="ECO:0000259" key="3">
    <source>
        <dbReference type="Pfam" id="PF20434"/>
    </source>
</evidence>
<sequence>MKKNVLYRFHKEIIITTILLLSICSARAQQYPRDTSYSIHSAYLKIKKNYPEVTPITPQKLTTIKEKRDEVYAHVGGRDLTLDVFYPKKKRKGGYPGVILVFGGGWSSGSKANQVPMAQKLADAGYVAVVPEYRLSPEIAYPAAVHDLKAAIRYMRAHADKYNLDTTQIASLGCSAGAQLATLLGVTGDLPKLEGDEGNNDHSSDIQAIVNIDGIVSFIHPESEEGTYAARFLGGTRKEAPEIWKEASPLEYVGPSTPPTLFINSSQPRFHAGRDDMIKILNDNNIFNQTLTLNDAPHSFWLVNPWFEPTFKYTVEFLNSVFTKAF</sequence>
<reference evidence="4" key="1">
    <citation type="submission" date="2021-01" db="EMBL/GenBank/DDBJ databases">
        <title>Fulvivirga kasyanovii gen. nov., sp nov., a novel member of the phylum Bacteroidetes isolated from seawater in a mussel farm.</title>
        <authorList>
            <person name="Zhao L.-H."/>
            <person name="Wang Z.-J."/>
        </authorList>
    </citation>
    <scope>NUCLEOTIDE SEQUENCE</scope>
    <source>
        <strain evidence="4">2943</strain>
    </source>
</reference>
<dbReference type="PANTHER" id="PTHR48081">
    <property type="entry name" value="AB HYDROLASE SUPERFAMILY PROTEIN C4A8.06C"/>
    <property type="match status" value="1"/>
</dbReference>
<dbReference type="Gene3D" id="3.40.50.1820">
    <property type="entry name" value="alpha/beta hydrolase"/>
    <property type="match status" value="1"/>
</dbReference>
<keyword evidence="2" id="KW-0732">Signal</keyword>
<evidence type="ECO:0000313" key="4">
    <source>
        <dbReference type="EMBL" id="MBL3656104.1"/>
    </source>
</evidence>
<dbReference type="PANTHER" id="PTHR48081:SF13">
    <property type="entry name" value="ALPHA_BETA HYDROLASE"/>
    <property type="match status" value="1"/>
</dbReference>
<dbReference type="GO" id="GO:0016787">
    <property type="term" value="F:hydrolase activity"/>
    <property type="evidence" value="ECO:0007669"/>
    <property type="project" value="UniProtKB-KW"/>
</dbReference>
<evidence type="ECO:0000313" key="5">
    <source>
        <dbReference type="Proteomes" id="UP000659388"/>
    </source>
</evidence>
<dbReference type="AlphaFoldDB" id="A0A937F888"/>
<gene>
    <name evidence="4" type="ORF">JL102_08185</name>
</gene>
<dbReference type="EMBL" id="JAESIY010000004">
    <property type="protein sequence ID" value="MBL3656104.1"/>
    <property type="molecule type" value="Genomic_DNA"/>
</dbReference>
<feature type="signal peptide" evidence="2">
    <location>
        <begin position="1"/>
        <end position="28"/>
    </location>
</feature>
<evidence type="ECO:0000256" key="1">
    <source>
        <dbReference type="ARBA" id="ARBA00022801"/>
    </source>
</evidence>
<proteinExistence type="predicted"/>
<dbReference type="Pfam" id="PF20434">
    <property type="entry name" value="BD-FAE"/>
    <property type="match status" value="1"/>
</dbReference>
<comment type="caution">
    <text evidence="4">The sequence shown here is derived from an EMBL/GenBank/DDBJ whole genome shotgun (WGS) entry which is preliminary data.</text>
</comment>
<organism evidence="4 5">
    <name type="scientific">Fulvivirga sediminis</name>
    <dbReference type="NCBI Taxonomy" id="2803949"/>
    <lineage>
        <taxon>Bacteria</taxon>
        <taxon>Pseudomonadati</taxon>
        <taxon>Bacteroidota</taxon>
        <taxon>Cytophagia</taxon>
        <taxon>Cytophagales</taxon>
        <taxon>Fulvivirgaceae</taxon>
        <taxon>Fulvivirga</taxon>
    </lineage>
</organism>
<dbReference type="InterPro" id="IPR049492">
    <property type="entry name" value="BD-FAE-like_dom"/>
</dbReference>